<keyword evidence="7" id="KW-0057">Aromatic amino acid biosynthesis</keyword>
<evidence type="ECO:0000256" key="3">
    <source>
        <dbReference type="ARBA" id="ARBA00011037"/>
    </source>
</evidence>
<dbReference type="NCBIfam" id="NF003805">
    <property type="entry name" value="PRK05395.1-2"/>
    <property type="match status" value="1"/>
</dbReference>
<gene>
    <name evidence="7 8" type="primary">aroQ</name>
    <name evidence="8" type="ORF">ACFQNG_07225</name>
</gene>
<dbReference type="Proteomes" id="UP001596500">
    <property type="component" value="Unassembled WGS sequence"/>
</dbReference>
<feature type="binding site" evidence="7">
    <location>
        <position position="74"/>
    </location>
    <ligand>
        <name>substrate</name>
    </ligand>
</feature>
<dbReference type="Pfam" id="PF01220">
    <property type="entry name" value="DHquinase_II"/>
    <property type="match status" value="1"/>
</dbReference>
<organism evidence="8 9">
    <name type="scientific">Laceyella putida</name>
    <dbReference type="NCBI Taxonomy" id="110101"/>
    <lineage>
        <taxon>Bacteria</taxon>
        <taxon>Bacillati</taxon>
        <taxon>Bacillota</taxon>
        <taxon>Bacilli</taxon>
        <taxon>Bacillales</taxon>
        <taxon>Thermoactinomycetaceae</taxon>
        <taxon>Laceyella</taxon>
    </lineage>
</organism>
<evidence type="ECO:0000313" key="9">
    <source>
        <dbReference type="Proteomes" id="UP001596500"/>
    </source>
</evidence>
<dbReference type="NCBIfam" id="NF003807">
    <property type="entry name" value="PRK05395.1-4"/>
    <property type="match status" value="1"/>
</dbReference>
<keyword evidence="7" id="KW-0028">Amino-acid biosynthesis</keyword>
<dbReference type="EMBL" id="JBHTBW010000019">
    <property type="protein sequence ID" value="MFC7440943.1"/>
    <property type="molecule type" value="Genomic_DNA"/>
</dbReference>
<comment type="catalytic activity">
    <reaction evidence="1 7">
        <text>3-dehydroquinate = 3-dehydroshikimate + H2O</text>
        <dbReference type="Rhea" id="RHEA:21096"/>
        <dbReference type="ChEBI" id="CHEBI:15377"/>
        <dbReference type="ChEBI" id="CHEBI:16630"/>
        <dbReference type="ChEBI" id="CHEBI:32364"/>
        <dbReference type="EC" id="4.2.1.10"/>
    </reaction>
</comment>
<feature type="binding site" evidence="7">
    <location>
        <position position="80"/>
    </location>
    <ligand>
        <name>substrate</name>
    </ligand>
</feature>
<dbReference type="InterPro" id="IPR036441">
    <property type="entry name" value="DHquinase_II_sf"/>
</dbReference>
<dbReference type="PANTHER" id="PTHR21272">
    <property type="entry name" value="CATABOLIC 3-DEHYDROQUINASE"/>
    <property type="match status" value="1"/>
</dbReference>
<comment type="subunit">
    <text evidence="4 7">Homododecamer.</text>
</comment>
<keyword evidence="6 7" id="KW-0456">Lyase</keyword>
<feature type="binding site" evidence="7">
    <location>
        <begin position="101"/>
        <end position="102"/>
    </location>
    <ligand>
        <name>substrate</name>
    </ligand>
</feature>
<dbReference type="HAMAP" id="MF_00169">
    <property type="entry name" value="AroQ"/>
    <property type="match status" value="1"/>
</dbReference>
<dbReference type="GO" id="GO:0003855">
    <property type="term" value="F:3-dehydroquinate dehydratase activity"/>
    <property type="evidence" value="ECO:0007669"/>
    <property type="project" value="UniProtKB-EC"/>
</dbReference>
<dbReference type="InterPro" id="IPR018509">
    <property type="entry name" value="DHquinase_II_CS"/>
</dbReference>
<feature type="site" description="Transition state stabilizer" evidence="7">
    <location>
        <position position="18"/>
    </location>
</feature>
<evidence type="ECO:0000256" key="5">
    <source>
        <dbReference type="ARBA" id="ARBA00012060"/>
    </source>
</evidence>
<protein>
    <recommendedName>
        <fullName evidence="5 7">3-dehydroquinate dehydratase</fullName>
        <shortName evidence="7">3-dehydroquinase</shortName>
        <ecNumber evidence="5 7">4.2.1.10</ecNumber>
    </recommendedName>
    <alternativeName>
        <fullName evidence="7">Type II DHQase</fullName>
    </alternativeName>
</protein>
<evidence type="ECO:0000256" key="6">
    <source>
        <dbReference type="ARBA" id="ARBA00023239"/>
    </source>
</evidence>
<evidence type="ECO:0000256" key="4">
    <source>
        <dbReference type="ARBA" id="ARBA00011193"/>
    </source>
</evidence>
<comment type="similarity">
    <text evidence="3 7">Belongs to the type-II 3-dehydroquinase family.</text>
</comment>
<comment type="pathway">
    <text evidence="2 7">Metabolic intermediate biosynthesis; chorismate biosynthesis; chorismate from D-erythrose 4-phosphate and phosphoenolpyruvate: step 3/7.</text>
</comment>
<dbReference type="RefSeq" id="WP_379864347.1">
    <property type="nucleotide sequence ID" value="NZ_JBHTBW010000019.1"/>
</dbReference>
<proteinExistence type="inferred from homology"/>
<reference evidence="9" key="1">
    <citation type="journal article" date="2019" name="Int. J. Syst. Evol. Microbiol.">
        <title>The Global Catalogue of Microorganisms (GCM) 10K type strain sequencing project: providing services to taxonomists for standard genome sequencing and annotation.</title>
        <authorList>
            <consortium name="The Broad Institute Genomics Platform"/>
            <consortium name="The Broad Institute Genome Sequencing Center for Infectious Disease"/>
            <person name="Wu L."/>
            <person name="Ma J."/>
        </authorList>
    </citation>
    <scope>NUCLEOTIDE SEQUENCE [LARGE SCALE GENOMIC DNA]</scope>
    <source>
        <strain evidence="9">CGMCC 1.12942</strain>
    </source>
</reference>
<evidence type="ECO:0000256" key="1">
    <source>
        <dbReference type="ARBA" id="ARBA00001864"/>
    </source>
</evidence>
<dbReference type="InterPro" id="IPR001874">
    <property type="entry name" value="DHquinase_II"/>
</dbReference>
<evidence type="ECO:0000256" key="2">
    <source>
        <dbReference type="ARBA" id="ARBA00004902"/>
    </source>
</evidence>
<name>A0ABW2RJ24_9BACL</name>
<dbReference type="NCBIfam" id="NF003806">
    <property type="entry name" value="PRK05395.1-3"/>
    <property type="match status" value="1"/>
</dbReference>
<feature type="binding site" evidence="7">
    <location>
        <position position="111"/>
    </location>
    <ligand>
        <name>substrate</name>
    </ligand>
</feature>
<feature type="active site" description="Proton acceptor" evidence="7">
    <location>
        <position position="23"/>
    </location>
</feature>
<dbReference type="PIRSF" id="PIRSF001399">
    <property type="entry name" value="DHquinase_II"/>
    <property type="match status" value="1"/>
</dbReference>
<feature type="active site" description="Proton donor" evidence="7">
    <location>
        <position position="100"/>
    </location>
</feature>
<feature type="binding site" evidence="7">
    <location>
        <position position="87"/>
    </location>
    <ligand>
        <name>substrate</name>
    </ligand>
</feature>
<dbReference type="SUPFAM" id="SSF52304">
    <property type="entry name" value="Type II 3-dehydroquinate dehydratase"/>
    <property type="match status" value="1"/>
</dbReference>
<evidence type="ECO:0000256" key="7">
    <source>
        <dbReference type="HAMAP-Rule" id="MF_00169"/>
    </source>
</evidence>
<dbReference type="NCBIfam" id="TIGR01088">
    <property type="entry name" value="aroQ"/>
    <property type="match status" value="1"/>
</dbReference>
<dbReference type="CDD" id="cd00466">
    <property type="entry name" value="DHQase_II"/>
    <property type="match status" value="1"/>
</dbReference>
<accession>A0ABW2RJ24</accession>
<comment type="caution">
    <text evidence="8">The sequence shown here is derived from an EMBL/GenBank/DDBJ whole genome shotgun (WGS) entry which is preliminary data.</text>
</comment>
<dbReference type="PANTHER" id="PTHR21272:SF3">
    <property type="entry name" value="CATABOLIC 3-DEHYDROQUINASE"/>
    <property type="match status" value="1"/>
</dbReference>
<dbReference type="EC" id="4.2.1.10" evidence="5 7"/>
<sequence>MVNVLVLHGPNLNRLGKREKAIYGQTTLDAINERLIQKGQEWGLRVACYQSNIEGELIDRIHHAEGKYDYIVFNPGAYTHYSYALRDAIAAVDVPVIEVHLSNIHARESFRHTSVTAPVSRGQIMGFGALSYELALAAIREMASPNMDHEG</sequence>
<keyword evidence="9" id="KW-1185">Reference proteome</keyword>
<dbReference type="Gene3D" id="3.40.50.9100">
    <property type="entry name" value="Dehydroquinase, class II"/>
    <property type="match status" value="1"/>
</dbReference>
<comment type="function">
    <text evidence="7">Catalyzes a trans-dehydration via an enolate intermediate.</text>
</comment>
<dbReference type="PROSITE" id="PS01029">
    <property type="entry name" value="DEHYDROQUINASE_II"/>
    <property type="match status" value="1"/>
</dbReference>
<evidence type="ECO:0000313" key="8">
    <source>
        <dbReference type="EMBL" id="MFC7440943.1"/>
    </source>
</evidence>